<gene>
    <name evidence="1" type="ORF">SYYSPA8_12875</name>
</gene>
<accession>A0ABQ5NXU8</accession>
<name>A0ABQ5NXU8_9ACTN</name>
<reference evidence="1 2" key="1">
    <citation type="submission" date="2022-10" db="EMBL/GenBank/DDBJ databases">
        <title>Draft genome sequence of Streptomyces sp. YSPA8.</title>
        <authorList>
            <person name="Moriuchi R."/>
            <person name="Dohra H."/>
            <person name="Yamamura H."/>
            <person name="Kodani S."/>
        </authorList>
    </citation>
    <scope>NUCLEOTIDE SEQUENCE [LARGE SCALE GENOMIC DNA]</scope>
    <source>
        <strain evidence="1 2">YSPA8</strain>
    </source>
</reference>
<protein>
    <submittedName>
        <fullName evidence="1">Uncharacterized protein</fullName>
    </submittedName>
</protein>
<proteinExistence type="predicted"/>
<keyword evidence="2" id="KW-1185">Reference proteome</keyword>
<dbReference type="RefSeq" id="WP_323447251.1">
    <property type="nucleotide sequence ID" value="NZ_BSBI01000004.1"/>
</dbReference>
<evidence type="ECO:0000313" key="1">
    <source>
        <dbReference type="EMBL" id="GLF95194.1"/>
    </source>
</evidence>
<dbReference type="EMBL" id="BSBI01000004">
    <property type="protein sequence ID" value="GLF95194.1"/>
    <property type="molecule type" value="Genomic_DNA"/>
</dbReference>
<organism evidence="1 2">
    <name type="scientific">Streptomyces yaizuensis</name>
    <dbReference type="NCBI Taxonomy" id="2989713"/>
    <lineage>
        <taxon>Bacteria</taxon>
        <taxon>Bacillati</taxon>
        <taxon>Actinomycetota</taxon>
        <taxon>Actinomycetes</taxon>
        <taxon>Kitasatosporales</taxon>
        <taxon>Streptomycetaceae</taxon>
        <taxon>Streptomyces</taxon>
    </lineage>
</organism>
<sequence>MTDSFVAHELLEKGTAELPLGVFRHLVQHSPIRDLGDDTVRHAHTRWQESSPGPDGLSPFEAAKFYAPDADVDLSWALRQLMALDPSAASYTFGMIAHTAQREYGITPLFTAGYLAENASRKLSGTARALPQVELHTADIDTLAQASTTPEALRGLGRFLPLFHPVVRV</sequence>
<dbReference type="Proteomes" id="UP001291653">
    <property type="component" value="Unassembled WGS sequence"/>
</dbReference>
<comment type="caution">
    <text evidence="1">The sequence shown here is derived from an EMBL/GenBank/DDBJ whole genome shotgun (WGS) entry which is preliminary data.</text>
</comment>
<evidence type="ECO:0000313" key="2">
    <source>
        <dbReference type="Proteomes" id="UP001291653"/>
    </source>
</evidence>